<keyword evidence="2" id="KW-1185">Reference proteome</keyword>
<dbReference type="Proteomes" id="UP000015103">
    <property type="component" value="Unassembled WGS sequence"/>
</dbReference>
<dbReference type="EnsemblMetazoa" id="RPRC014406-RA">
    <property type="protein sequence ID" value="RPRC014406-PA"/>
    <property type="gene ID" value="RPRC014406"/>
</dbReference>
<accession>T1IDN6</accession>
<name>T1IDN6_RHOPR</name>
<dbReference type="HOGENOM" id="CLU_3147492_0_0_1"/>
<protein>
    <submittedName>
        <fullName evidence="1">Uncharacterized protein</fullName>
    </submittedName>
</protein>
<evidence type="ECO:0000313" key="1">
    <source>
        <dbReference type="EnsemblMetazoa" id="RPRC014406-PA"/>
    </source>
</evidence>
<dbReference type="VEuPathDB" id="VectorBase:RPRC014406"/>
<dbReference type="InParanoid" id="T1IDN6"/>
<dbReference type="AlphaFoldDB" id="T1IDN6"/>
<organism evidence="1 2">
    <name type="scientific">Rhodnius prolixus</name>
    <name type="common">Triatomid bug</name>
    <dbReference type="NCBI Taxonomy" id="13249"/>
    <lineage>
        <taxon>Eukaryota</taxon>
        <taxon>Metazoa</taxon>
        <taxon>Ecdysozoa</taxon>
        <taxon>Arthropoda</taxon>
        <taxon>Hexapoda</taxon>
        <taxon>Insecta</taxon>
        <taxon>Pterygota</taxon>
        <taxon>Neoptera</taxon>
        <taxon>Paraneoptera</taxon>
        <taxon>Hemiptera</taxon>
        <taxon>Heteroptera</taxon>
        <taxon>Panheteroptera</taxon>
        <taxon>Cimicomorpha</taxon>
        <taxon>Reduviidae</taxon>
        <taxon>Triatominae</taxon>
        <taxon>Rhodnius</taxon>
    </lineage>
</organism>
<evidence type="ECO:0000313" key="2">
    <source>
        <dbReference type="Proteomes" id="UP000015103"/>
    </source>
</evidence>
<proteinExistence type="predicted"/>
<sequence>FSNFSPLMLYLHFLLGYGQKIYRGYVRTTGNDYENYIINYENYIKNYEK</sequence>
<reference evidence="1" key="1">
    <citation type="submission" date="2015-05" db="UniProtKB">
        <authorList>
            <consortium name="EnsemblMetazoa"/>
        </authorList>
    </citation>
    <scope>IDENTIFICATION</scope>
</reference>
<dbReference type="EMBL" id="ACPB03026568">
    <property type="status" value="NOT_ANNOTATED_CDS"/>
    <property type="molecule type" value="Genomic_DNA"/>
</dbReference>